<protein>
    <submittedName>
        <fullName evidence="1">Uncharacterized protein</fullName>
    </submittedName>
</protein>
<dbReference type="EMBL" id="CP060635">
    <property type="protein sequence ID" value="QNM07276.1"/>
    <property type="molecule type" value="Genomic_DNA"/>
</dbReference>
<reference evidence="1 2" key="1">
    <citation type="submission" date="2020-08" db="EMBL/GenBank/DDBJ databases">
        <authorList>
            <person name="Liu C."/>
            <person name="Sun Q."/>
        </authorList>
    </citation>
    <scope>NUCLEOTIDE SEQUENCE [LARGE SCALE GENOMIC DNA]</scope>
    <source>
        <strain evidence="1 2">NSJ-29</strain>
    </source>
</reference>
<evidence type="ECO:0000313" key="1">
    <source>
        <dbReference type="EMBL" id="QNM07276.1"/>
    </source>
</evidence>
<dbReference type="Proteomes" id="UP000515860">
    <property type="component" value="Chromosome"/>
</dbReference>
<dbReference type="SUPFAM" id="SSF54518">
    <property type="entry name" value="Tubby C-terminal domain-like"/>
    <property type="match status" value="1"/>
</dbReference>
<dbReference type="KEGG" id="whj:H9Q79_09960"/>
<dbReference type="AlphaFoldDB" id="A0A7G9G8Z4"/>
<evidence type="ECO:0000313" key="2">
    <source>
        <dbReference type="Proteomes" id="UP000515860"/>
    </source>
</evidence>
<name>A0A7G9G8Z4_9FIRM</name>
<sequence>MISDRNLRSQQQAYSYTAINFEIRLELGHPIHNVLDIVEFGWQIRGQFAAHDYEIADSNGNVLAAAHRKWFSAHGIYYLDIFDDTKADMLLAAYIVLEHILNNQEASASASANNLN</sequence>
<proteinExistence type="predicted"/>
<gene>
    <name evidence="1" type="ORF">H9Q79_09960</name>
</gene>
<organism evidence="1 2">
    <name type="scientific">Wansuia hejianensis</name>
    <dbReference type="NCBI Taxonomy" id="2763667"/>
    <lineage>
        <taxon>Bacteria</taxon>
        <taxon>Bacillati</taxon>
        <taxon>Bacillota</taxon>
        <taxon>Clostridia</taxon>
        <taxon>Lachnospirales</taxon>
        <taxon>Lachnospiraceae</taxon>
        <taxon>Wansuia</taxon>
    </lineage>
</organism>
<dbReference type="RefSeq" id="WP_147371499.1">
    <property type="nucleotide sequence ID" value="NZ_CP060635.1"/>
</dbReference>
<dbReference type="InterPro" id="IPR025659">
    <property type="entry name" value="Tubby-like_C"/>
</dbReference>
<keyword evidence="2" id="KW-1185">Reference proteome</keyword>
<accession>A0A7G9G8Z4</accession>